<dbReference type="OrthoDB" id="9792858at2"/>
<name>A0A7W8ERW4_STRST</name>
<dbReference type="GO" id="GO:0010181">
    <property type="term" value="F:FMN binding"/>
    <property type="evidence" value="ECO:0007669"/>
    <property type="project" value="InterPro"/>
</dbReference>
<dbReference type="InterPro" id="IPR012349">
    <property type="entry name" value="Split_barrel_FMN-bd"/>
</dbReference>
<comment type="similarity">
    <text evidence="1">Belongs to the non-flavoprotein flavin reductase family.</text>
</comment>
<dbReference type="EMBL" id="JACHJD010000001">
    <property type="protein sequence ID" value="MBB5101009.1"/>
    <property type="molecule type" value="Genomic_DNA"/>
</dbReference>
<evidence type="ECO:0000313" key="5">
    <source>
        <dbReference type="Proteomes" id="UP000549009"/>
    </source>
</evidence>
<accession>A0A7W8ERW4</accession>
<dbReference type="PANTHER" id="PTHR30466:SF11">
    <property type="entry name" value="FLAVIN-DEPENDENT MONOOXYGENASE, REDUCTASE SUBUNIT HSAB"/>
    <property type="match status" value="1"/>
</dbReference>
<dbReference type="InterPro" id="IPR050268">
    <property type="entry name" value="NADH-dep_flavin_reductase"/>
</dbReference>
<evidence type="ECO:0000256" key="2">
    <source>
        <dbReference type="ARBA" id="ARBA00023002"/>
    </source>
</evidence>
<dbReference type="GO" id="GO:0004497">
    <property type="term" value="F:monooxygenase activity"/>
    <property type="evidence" value="ECO:0007669"/>
    <property type="project" value="UniProtKB-KW"/>
</dbReference>
<dbReference type="GO" id="GO:0042602">
    <property type="term" value="F:riboflavin reductase (NADPH) activity"/>
    <property type="evidence" value="ECO:0007669"/>
    <property type="project" value="TreeGrafter"/>
</dbReference>
<dbReference type="InterPro" id="IPR002563">
    <property type="entry name" value="Flavin_Rdtase-like_dom"/>
</dbReference>
<keyword evidence="5" id="KW-1185">Reference proteome</keyword>
<dbReference type="RefSeq" id="WP_150509032.1">
    <property type="nucleotide sequence ID" value="NZ_BMSQ01000003.1"/>
</dbReference>
<dbReference type="Proteomes" id="UP000549009">
    <property type="component" value="Unassembled WGS sequence"/>
</dbReference>
<dbReference type="AlphaFoldDB" id="A0A7W8ERW4"/>
<dbReference type="EC" id="1.5.1.-" evidence="4"/>
<reference evidence="4 5" key="1">
    <citation type="submission" date="2020-08" db="EMBL/GenBank/DDBJ databases">
        <title>Genomic Encyclopedia of Type Strains, Phase III (KMG-III): the genomes of soil and plant-associated and newly described type strains.</title>
        <authorList>
            <person name="Whitman W."/>
        </authorList>
    </citation>
    <scope>NUCLEOTIDE SEQUENCE [LARGE SCALE GENOMIC DNA]</scope>
    <source>
        <strain evidence="4 5">CECT 3146</strain>
    </source>
</reference>
<dbReference type="Gene3D" id="2.30.110.10">
    <property type="entry name" value="Electron Transport, Fmn-binding Protein, Chain A"/>
    <property type="match status" value="1"/>
</dbReference>
<evidence type="ECO:0000256" key="1">
    <source>
        <dbReference type="ARBA" id="ARBA00008898"/>
    </source>
</evidence>
<gene>
    <name evidence="4" type="ORF">FHS40_000062</name>
</gene>
<dbReference type="Pfam" id="PF01613">
    <property type="entry name" value="Flavin_Reduct"/>
    <property type="match status" value="1"/>
</dbReference>
<sequence>MRSFQHRLAAGTVSAIEPRPRAAGLPESLLDREPRGAPTAGVDPATFTRTLSYFVTGLTIVTGVTRMGPVGMTCQAFCSVSLDPPLVLFCARNGSTTGQVVSELGAYSVNLLGKDQQWIAERMATIDANGDRFKGIDWRPSELTGCPVLAGAIAHIDCEVRDVHPAGDHSVYVGQVIGAGTSEADVQPLTYYRGTYG</sequence>
<dbReference type="SUPFAM" id="SSF50475">
    <property type="entry name" value="FMN-binding split barrel"/>
    <property type="match status" value="1"/>
</dbReference>
<comment type="caution">
    <text evidence="4">The sequence shown here is derived from an EMBL/GenBank/DDBJ whole genome shotgun (WGS) entry which is preliminary data.</text>
</comment>
<evidence type="ECO:0000313" key="4">
    <source>
        <dbReference type="EMBL" id="MBB5101009.1"/>
    </source>
</evidence>
<protein>
    <submittedName>
        <fullName evidence="4">3-hydroxy-9,10-secoandrosta-1,3,5(10)-triene-9, 17-dione monooxygenase reductase component</fullName>
        <ecNumber evidence="4">1.5.1.-</ecNumber>
    </submittedName>
</protein>
<evidence type="ECO:0000259" key="3">
    <source>
        <dbReference type="SMART" id="SM00903"/>
    </source>
</evidence>
<keyword evidence="4" id="KW-0503">Monooxygenase</keyword>
<dbReference type="SMART" id="SM00903">
    <property type="entry name" value="Flavin_Reduct"/>
    <property type="match status" value="1"/>
</dbReference>
<dbReference type="PANTHER" id="PTHR30466">
    <property type="entry name" value="FLAVIN REDUCTASE"/>
    <property type="match status" value="1"/>
</dbReference>
<feature type="domain" description="Flavin reductase like" evidence="3">
    <location>
        <begin position="51"/>
        <end position="197"/>
    </location>
</feature>
<organism evidence="4 5">
    <name type="scientific">Streptomyces spectabilis</name>
    <dbReference type="NCBI Taxonomy" id="68270"/>
    <lineage>
        <taxon>Bacteria</taxon>
        <taxon>Bacillati</taxon>
        <taxon>Actinomycetota</taxon>
        <taxon>Actinomycetes</taxon>
        <taxon>Kitasatosporales</taxon>
        <taxon>Streptomycetaceae</taxon>
        <taxon>Streptomyces</taxon>
    </lineage>
</organism>
<proteinExistence type="inferred from homology"/>
<keyword evidence="2 4" id="KW-0560">Oxidoreductase</keyword>